<dbReference type="EMBL" id="AYKQ01000009">
    <property type="protein sequence ID" value="EWH33389.1"/>
    <property type="molecule type" value="Genomic_DNA"/>
</dbReference>
<dbReference type="AlphaFoldDB" id="W7RS96"/>
<dbReference type="HOGENOM" id="CLU_3063141_0_0_9"/>
<reference evidence="1 2" key="1">
    <citation type="journal article" date="2015" name="Stand. Genomic Sci.">
        <title>Genome sequence and description of the mosquitocidal and heavy metal tolerant strain Lysinibacillus sphaericus CBAM5.</title>
        <authorList>
            <person name="Pena-Montenegro T.D."/>
            <person name="Lozano L."/>
            <person name="Dussan J."/>
        </authorList>
    </citation>
    <scope>NUCLEOTIDE SEQUENCE [LARGE SCALE GENOMIC DNA]</scope>
    <source>
        <strain evidence="1">CBAM5</strain>
    </source>
</reference>
<dbReference type="InterPro" id="IPR029033">
    <property type="entry name" value="His_PPase_superfam"/>
</dbReference>
<evidence type="ECO:0000313" key="2">
    <source>
        <dbReference type="Proteomes" id="UP000023555"/>
    </source>
</evidence>
<gene>
    <name evidence="1" type="ORF">P799_08510</name>
</gene>
<protein>
    <recommendedName>
        <fullName evidence="3">Phosphoglycerate mutase</fullName>
    </recommendedName>
</protein>
<dbReference type="Pfam" id="PF00300">
    <property type="entry name" value="His_Phos_1"/>
    <property type="match status" value="1"/>
</dbReference>
<dbReference type="SUPFAM" id="SSF53254">
    <property type="entry name" value="Phosphoglycerate mutase-like"/>
    <property type="match status" value="1"/>
</dbReference>
<accession>W7RS96</accession>
<comment type="caution">
    <text evidence="1">The sequence shown here is derived from an EMBL/GenBank/DDBJ whole genome shotgun (WGS) entry which is preliminary data.</text>
</comment>
<dbReference type="InterPro" id="IPR013078">
    <property type="entry name" value="His_Pase_superF_clade-1"/>
</dbReference>
<evidence type="ECO:0008006" key="3">
    <source>
        <dbReference type="Google" id="ProtNLM"/>
    </source>
</evidence>
<sequence length="63" mass="7240">MRIETIFSKIVIGDTYESIAIVAHGGVINNILRAFYQMPINMDYYFKIGDTGISLIELTKRKR</sequence>
<dbReference type="Gene3D" id="3.40.50.1240">
    <property type="entry name" value="Phosphoglycerate mutase-like"/>
    <property type="match status" value="1"/>
</dbReference>
<proteinExistence type="predicted"/>
<name>W7RS96_LYSSH</name>
<evidence type="ECO:0000313" key="1">
    <source>
        <dbReference type="EMBL" id="EWH33389.1"/>
    </source>
</evidence>
<organism evidence="1 2">
    <name type="scientific">Lysinibacillus sphaericus CBAM5</name>
    <dbReference type="NCBI Taxonomy" id="1400869"/>
    <lineage>
        <taxon>Bacteria</taxon>
        <taxon>Bacillati</taxon>
        <taxon>Bacillota</taxon>
        <taxon>Bacilli</taxon>
        <taxon>Bacillales</taxon>
        <taxon>Bacillaceae</taxon>
        <taxon>Lysinibacillus</taxon>
    </lineage>
</organism>
<dbReference type="Proteomes" id="UP000023555">
    <property type="component" value="Unassembled WGS sequence"/>
</dbReference>